<organism evidence="2 3">
    <name type="scientific">Panagrellus redivivus</name>
    <name type="common">Microworm</name>
    <dbReference type="NCBI Taxonomy" id="6233"/>
    <lineage>
        <taxon>Eukaryota</taxon>
        <taxon>Metazoa</taxon>
        <taxon>Ecdysozoa</taxon>
        <taxon>Nematoda</taxon>
        <taxon>Chromadorea</taxon>
        <taxon>Rhabditida</taxon>
        <taxon>Tylenchina</taxon>
        <taxon>Panagrolaimomorpha</taxon>
        <taxon>Panagrolaimoidea</taxon>
        <taxon>Panagrolaimidae</taxon>
        <taxon>Panagrellus</taxon>
    </lineage>
</organism>
<dbReference type="WBParaSite" id="Pan_g22216.t1">
    <property type="protein sequence ID" value="Pan_g22216.t1"/>
    <property type="gene ID" value="Pan_g22216"/>
</dbReference>
<reference evidence="2" key="1">
    <citation type="journal article" date="2013" name="Genetics">
        <title>The draft genome and transcriptome of Panagrellus redivivus are shaped by the harsh demands of a free-living lifestyle.</title>
        <authorList>
            <person name="Srinivasan J."/>
            <person name="Dillman A.R."/>
            <person name="Macchietto M.G."/>
            <person name="Heikkinen L."/>
            <person name="Lakso M."/>
            <person name="Fracchia K.M."/>
            <person name="Antoshechkin I."/>
            <person name="Mortazavi A."/>
            <person name="Wong G."/>
            <person name="Sternberg P.W."/>
        </authorList>
    </citation>
    <scope>NUCLEOTIDE SEQUENCE [LARGE SCALE GENOMIC DNA]</scope>
    <source>
        <strain evidence="2">MT8872</strain>
    </source>
</reference>
<feature type="region of interest" description="Disordered" evidence="1">
    <location>
        <begin position="41"/>
        <end position="91"/>
    </location>
</feature>
<accession>A0A7E4ZWW9</accession>
<sequence length="213" mass="23838">MSSSSEFNSSDYVHDSDFSSTPTEAQSPLFMIKHAMSASPSNIENIMDEDPSDATGNLADVSSSDEEVQHKEDPSDAPPPFSGNDGAASDISDEVSQLDLTDLEKYPATFSSSDEIVKRSDYVAAAMANCRNKMENSSLPESDSEEEIDNRPEREKLRIFLAHYNHDDKPKKTWNEFEADFIVNKSNVRNWFNDGCDTEEYKIKKGPGFVFYC</sequence>
<proteinExistence type="predicted"/>
<reference evidence="3" key="2">
    <citation type="submission" date="2020-10" db="UniProtKB">
        <authorList>
            <consortium name="WormBaseParasite"/>
        </authorList>
    </citation>
    <scope>IDENTIFICATION</scope>
</reference>
<evidence type="ECO:0000256" key="1">
    <source>
        <dbReference type="SAM" id="MobiDB-lite"/>
    </source>
</evidence>
<name>A0A7E4ZWW9_PANRE</name>
<evidence type="ECO:0000313" key="3">
    <source>
        <dbReference type="WBParaSite" id="Pan_g22216.t1"/>
    </source>
</evidence>
<evidence type="ECO:0000313" key="2">
    <source>
        <dbReference type="Proteomes" id="UP000492821"/>
    </source>
</evidence>
<protein>
    <submittedName>
        <fullName evidence="3">Homeobox domain-containing protein</fullName>
    </submittedName>
</protein>
<keyword evidence="2" id="KW-1185">Reference proteome</keyword>
<feature type="compositionally biased region" description="Polar residues" evidence="1">
    <location>
        <begin position="1"/>
        <end position="11"/>
    </location>
</feature>
<dbReference type="AlphaFoldDB" id="A0A7E4ZWW9"/>
<dbReference type="Proteomes" id="UP000492821">
    <property type="component" value="Unassembled WGS sequence"/>
</dbReference>
<feature type="region of interest" description="Disordered" evidence="1">
    <location>
        <begin position="1"/>
        <end position="25"/>
    </location>
</feature>